<gene>
    <name evidence="1" type="ORF">SDC9_132866</name>
</gene>
<name>A0A645D8Z5_9ZZZZ</name>
<dbReference type="Gene3D" id="3.40.50.1820">
    <property type="entry name" value="alpha/beta hydrolase"/>
    <property type="match status" value="1"/>
</dbReference>
<sequence length="408" mass="45185">MVKQQTGSDKVNLAFISLGGTIGNVYLAKYCNPDDINRIVFAAAAVNGSNLLGDMMKGAVTLDDPKALYNDVLPNMLKLLSEDNLWLGYLGNILMRFIPNKVFSDFLTELTQRVLNEVTGNIMYNCPSMWALVPSNEYKELSAKLISDPAHAALKAKTDAYYEIQKNASERIKQYVANGMDIFVVSGYNLQLPGLVDSYALSSDNIIQSTSTSLGAVLAPAGEALPEDYVPVIDESYISPDRNVDAGAGALPDRTWFVKNQSHLKLQLAVDDTIELCVQILTNKSITDSRVHNGGYPQFNSYRNLVPLKYNLHIIEKLTQQQLDSYSDATRAELQSVYNAGQDVIKQKVWDDSYIAVEKQLETLLDSLGLVYQNTGVNNKPDTKITITKVLSELCNKTCGAHDFYSFF</sequence>
<dbReference type="EMBL" id="VSSQ01033993">
    <property type="protein sequence ID" value="MPM85784.1"/>
    <property type="molecule type" value="Genomic_DNA"/>
</dbReference>
<dbReference type="SUPFAM" id="SSF53474">
    <property type="entry name" value="alpha/beta-Hydrolases"/>
    <property type="match status" value="1"/>
</dbReference>
<dbReference type="InterPro" id="IPR029058">
    <property type="entry name" value="AB_hydrolase_fold"/>
</dbReference>
<comment type="caution">
    <text evidence="1">The sequence shown here is derived from an EMBL/GenBank/DDBJ whole genome shotgun (WGS) entry which is preliminary data.</text>
</comment>
<accession>A0A645D8Z5</accession>
<organism evidence="1">
    <name type="scientific">bioreactor metagenome</name>
    <dbReference type="NCBI Taxonomy" id="1076179"/>
    <lineage>
        <taxon>unclassified sequences</taxon>
        <taxon>metagenomes</taxon>
        <taxon>ecological metagenomes</taxon>
    </lineage>
</organism>
<evidence type="ECO:0000313" key="1">
    <source>
        <dbReference type="EMBL" id="MPM85784.1"/>
    </source>
</evidence>
<dbReference type="AlphaFoldDB" id="A0A645D8Z5"/>
<reference evidence="1" key="1">
    <citation type="submission" date="2019-08" db="EMBL/GenBank/DDBJ databases">
        <authorList>
            <person name="Kucharzyk K."/>
            <person name="Murdoch R.W."/>
            <person name="Higgins S."/>
            <person name="Loffler F."/>
        </authorList>
    </citation>
    <scope>NUCLEOTIDE SEQUENCE</scope>
</reference>
<protein>
    <submittedName>
        <fullName evidence="1">Uncharacterized protein</fullName>
    </submittedName>
</protein>
<proteinExistence type="predicted"/>